<proteinExistence type="predicted"/>
<dbReference type="PANTHER" id="PTHR35788:SF1">
    <property type="entry name" value="EXPORTED PROTEIN"/>
    <property type="match status" value="1"/>
</dbReference>
<keyword evidence="1" id="KW-0812">Transmembrane</keyword>
<comment type="caution">
    <text evidence="3">The sequence shown here is derived from an EMBL/GenBank/DDBJ whole genome shotgun (WGS) entry which is preliminary data.</text>
</comment>
<dbReference type="STRING" id="1618572.UT17_C0003G0182"/>
<keyword evidence="1" id="KW-0472">Membrane</keyword>
<dbReference type="PATRIC" id="fig|1618572.3.peg.615"/>
<evidence type="ECO:0000259" key="2">
    <source>
        <dbReference type="Pfam" id="PF12229"/>
    </source>
</evidence>
<protein>
    <submittedName>
        <fullName evidence="3">VanW family protein</fullName>
    </submittedName>
</protein>
<evidence type="ECO:0000313" key="4">
    <source>
        <dbReference type="Proteomes" id="UP000034774"/>
    </source>
</evidence>
<reference evidence="3 4" key="1">
    <citation type="journal article" date="2015" name="Nature">
        <title>rRNA introns, odd ribosomes, and small enigmatic genomes across a large radiation of phyla.</title>
        <authorList>
            <person name="Brown C.T."/>
            <person name="Hug L.A."/>
            <person name="Thomas B.C."/>
            <person name="Sharon I."/>
            <person name="Castelle C.J."/>
            <person name="Singh A."/>
            <person name="Wilkins M.J."/>
            <person name="Williams K.H."/>
            <person name="Banfield J.F."/>
        </authorList>
    </citation>
    <scope>NUCLEOTIDE SEQUENCE [LARGE SCALE GENOMIC DNA]</scope>
</reference>
<dbReference type="PANTHER" id="PTHR35788">
    <property type="entry name" value="EXPORTED PROTEIN-RELATED"/>
    <property type="match status" value="1"/>
</dbReference>
<organism evidence="3 4">
    <name type="scientific">Candidatus Woesebacteria bacterium GW2011_GWB1_39_10</name>
    <dbReference type="NCBI Taxonomy" id="1618572"/>
    <lineage>
        <taxon>Bacteria</taxon>
        <taxon>Candidatus Woeseibacteriota</taxon>
    </lineage>
</organism>
<dbReference type="AlphaFoldDB" id="A0A0G0P246"/>
<feature type="transmembrane region" description="Helical" evidence="1">
    <location>
        <begin position="7"/>
        <end position="26"/>
    </location>
</feature>
<feature type="domain" description="YoaR-like putative peptidoglycan binding" evidence="2">
    <location>
        <begin position="75"/>
        <end position="178"/>
    </location>
</feature>
<gene>
    <name evidence="3" type="ORF">UT17_C0003G0182</name>
</gene>
<dbReference type="EMBL" id="LBVU01000003">
    <property type="protein sequence ID" value="KKQ92159.1"/>
    <property type="molecule type" value="Genomic_DNA"/>
</dbReference>
<dbReference type="Pfam" id="PF04294">
    <property type="entry name" value="VanW"/>
    <property type="match status" value="1"/>
</dbReference>
<feature type="domain" description="YoaR-like putative peptidoglycan binding" evidence="2">
    <location>
        <begin position="213"/>
        <end position="302"/>
    </location>
</feature>
<name>A0A0G0P246_9BACT</name>
<accession>A0A0G0P246</accession>
<dbReference type="Pfam" id="PF12229">
    <property type="entry name" value="PG_binding_4"/>
    <property type="match status" value="2"/>
</dbReference>
<dbReference type="InterPro" id="IPR052913">
    <property type="entry name" value="Glycopeptide_resist_protein"/>
</dbReference>
<keyword evidence="1" id="KW-1133">Transmembrane helix</keyword>
<dbReference type="InterPro" id="IPR022029">
    <property type="entry name" value="YoaR-like_PG-bd"/>
</dbReference>
<dbReference type="InterPro" id="IPR007391">
    <property type="entry name" value="Vancomycin_resist_VanW"/>
</dbReference>
<dbReference type="Proteomes" id="UP000034774">
    <property type="component" value="Unassembled WGS sequence"/>
</dbReference>
<sequence>MQKLRLATPLMVVLSIFLGIFSVYNFKFTDKIYPNTFVEKFNLGGLNVSGASVLLSSKVSPPEKLVLTDGTQSFEIKTKDIDLSYDFTSSALRAYNLTRTGNIFLDLGKRIDLLTNPVSLGLATNLNETKLTKIMSVIAGQDFVEPLPPSIKVVNGKVEVFTGKAGTEIDQQGLRAEIGISLSYAKEGQIVIPVKKIDTSLTKKEEEEVRTLAQKFVGKKIIINFESNQFALKDTDILKFLNPKGGLNDEAVNSNLGSIASQINRSPQNPKFNFDGRKVVEFLPALDGITVDTHAAREKIIDTFNLLATSDQLLISFDLPVVRKPPEVATDEVNTLGIKELIGRGTSTYYHSIPSRVHNVVLAASRINGTLVKPNETFSFNNTLGDISAFTGYQQAYIISGGKTILGDGGGVCQVSTTLFRAILNAGLPVTERTSHAYRVGYYEQSSPPGLDATVYGPSPDLKFINDTSNYILIEAFADPKRYSLVFELYGTNDGRIASISKPVVSNVIPALPTVYQDDPTLPIGTQKQIDYSAPGAKVSFIYLVKREGQTIYQKTFVSNYRPWAAVYLRGTATK</sequence>
<evidence type="ECO:0000256" key="1">
    <source>
        <dbReference type="SAM" id="Phobius"/>
    </source>
</evidence>
<evidence type="ECO:0000313" key="3">
    <source>
        <dbReference type="EMBL" id="KKQ92159.1"/>
    </source>
</evidence>